<gene>
    <name evidence="2" type="ORF">NCTC11923_00175</name>
</gene>
<evidence type="ECO:0000313" key="3">
    <source>
        <dbReference type="Proteomes" id="UP000276899"/>
    </source>
</evidence>
<proteinExistence type="predicted"/>
<dbReference type="AlphaFoldDB" id="A0A3S4SRV7"/>
<accession>A0A3S4SRV7</accession>
<keyword evidence="1" id="KW-0472">Membrane</keyword>
<name>A0A3S4SRV7_9ACTO</name>
<evidence type="ECO:0000256" key="1">
    <source>
        <dbReference type="SAM" id="Phobius"/>
    </source>
</evidence>
<organism evidence="2 3">
    <name type="scientific">Actinomyces slackii</name>
    <dbReference type="NCBI Taxonomy" id="52774"/>
    <lineage>
        <taxon>Bacteria</taxon>
        <taxon>Bacillati</taxon>
        <taxon>Actinomycetota</taxon>
        <taxon>Actinomycetes</taxon>
        <taxon>Actinomycetales</taxon>
        <taxon>Actinomycetaceae</taxon>
        <taxon>Actinomyces</taxon>
    </lineage>
</organism>
<keyword evidence="3" id="KW-1185">Reference proteome</keyword>
<feature type="transmembrane region" description="Helical" evidence="1">
    <location>
        <begin position="127"/>
        <end position="150"/>
    </location>
</feature>
<reference evidence="2 3" key="1">
    <citation type="submission" date="2018-12" db="EMBL/GenBank/DDBJ databases">
        <authorList>
            <consortium name="Pathogen Informatics"/>
        </authorList>
    </citation>
    <scope>NUCLEOTIDE SEQUENCE [LARGE SCALE GENOMIC DNA]</scope>
    <source>
        <strain evidence="2 3">NCTC11923</strain>
    </source>
</reference>
<sequence>MIIWRGWGILAVFITAGVIAPIAAMGESTLEREALFKAAIGIGLIVAGAANGALGHWLNTINPRNEAASQVQRLRAELWRRVNSGEFQVAPGAPAPSSQEEATQQVEQIVLHQTRGLVEARSNIHTLFFIPIQWVGAVEAFAGVVMILMAPFTG</sequence>
<dbReference type="KEGG" id="asla:NCTC11923_00175"/>
<feature type="transmembrane region" description="Helical" evidence="1">
    <location>
        <begin position="38"/>
        <end position="58"/>
    </location>
</feature>
<protein>
    <submittedName>
        <fullName evidence="2">Uncharacterized protein</fullName>
    </submittedName>
</protein>
<dbReference type="EMBL" id="LR134363">
    <property type="protein sequence ID" value="VEG73569.1"/>
    <property type="molecule type" value="Genomic_DNA"/>
</dbReference>
<evidence type="ECO:0000313" key="2">
    <source>
        <dbReference type="EMBL" id="VEG73569.1"/>
    </source>
</evidence>
<dbReference type="Proteomes" id="UP000276899">
    <property type="component" value="Chromosome"/>
</dbReference>
<dbReference type="RefSeq" id="WP_026427842.1">
    <property type="nucleotide sequence ID" value="NZ_CBCRWE010000029.1"/>
</dbReference>
<keyword evidence="1" id="KW-0812">Transmembrane</keyword>
<keyword evidence="1" id="KW-1133">Transmembrane helix</keyword>
<feature type="transmembrane region" description="Helical" evidence="1">
    <location>
        <begin position="6"/>
        <end position="26"/>
    </location>
</feature>